<name>A0A7V5LYR1_UNCAE</name>
<organism evidence="2">
    <name type="scientific">Aerophobetes bacterium</name>
    <dbReference type="NCBI Taxonomy" id="2030807"/>
    <lineage>
        <taxon>Bacteria</taxon>
        <taxon>Candidatus Aerophobota</taxon>
    </lineage>
</organism>
<accession>A0A7V5LYR1</accession>
<reference evidence="2" key="1">
    <citation type="journal article" date="2020" name="mSystems">
        <title>Genome- and Community-Level Interaction Insights into Carbon Utilization and Element Cycling Functions of Hydrothermarchaeota in Hydrothermal Sediment.</title>
        <authorList>
            <person name="Zhou Z."/>
            <person name="Liu Y."/>
            <person name="Xu W."/>
            <person name="Pan J."/>
            <person name="Luo Z.H."/>
            <person name="Li M."/>
        </authorList>
    </citation>
    <scope>NUCLEOTIDE SEQUENCE [LARGE SCALE GENOMIC DNA]</scope>
    <source>
        <strain evidence="2">HyVt-92</strain>
    </source>
</reference>
<dbReference type="Pfam" id="PF00814">
    <property type="entry name" value="TsaD"/>
    <property type="match status" value="1"/>
</dbReference>
<gene>
    <name evidence="2" type="primary">tsaB</name>
    <name evidence="2" type="ORF">ENL39_02355</name>
</gene>
<dbReference type="AlphaFoldDB" id="A0A7V5LYR1"/>
<feature type="non-terminal residue" evidence="2">
    <location>
        <position position="143"/>
    </location>
</feature>
<dbReference type="NCBIfam" id="TIGR03725">
    <property type="entry name" value="T6A_YeaZ"/>
    <property type="match status" value="1"/>
</dbReference>
<dbReference type="SUPFAM" id="SSF53067">
    <property type="entry name" value="Actin-like ATPase domain"/>
    <property type="match status" value="1"/>
</dbReference>
<dbReference type="EMBL" id="DRTT01000072">
    <property type="protein sequence ID" value="HHF98311.1"/>
    <property type="molecule type" value="Genomic_DNA"/>
</dbReference>
<feature type="domain" description="Gcp-like" evidence="1">
    <location>
        <begin position="34"/>
        <end position="134"/>
    </location>
</feature>
<evidence type="ECO:0000313" key="2">
    <source>
        <dbReference type="EMBL" id="HHF98311.1"/>
    </source>
</evidence>
<dbReference type="InterPro" id="IPR022496">
    <property type="entry name" value="T6A_TsaB"/>
</dbReference>
<comment type="caution">
    <text evidence="2">The sequence shown here is derived from an EMBL/GenBank/DDBJ whole genome shotgun (WGS) entry which is preliminary data.</text>
</comment>
<dbReference type="InterPro" id="IPR043129">
    <property type="entry name" value="ATPase_NBD"/>
</dbReference>
<dbReference type="Proteomes" id="UP000886070">
    <property type="component" value="Unassembled WGS sequence"/>
</dbReference>
<dbReference type="Gene3D" id="3.30.420.40">
    <property type="match status" value="1"/>
</dbReference>
<sequence>MLILGIETALPTGIVFLSKKEEILASCSIPSFSSSKHLLPAIDEIFKRTGISLRKLSVISVSKGPGSFTGIRIGISLAKSLSFCLNTHLIGIPTLDLIASSLPLSGFVCSLIPAYRNSFFSAFFYKEGENIKRLTDYLFLTPE</sequence>
<dbReference type="GO" id="GO:0002949">
    <property type="term" value="P:tRNA threonylcarbamoyladenosine modification"/>
    <property type="evidence" value="ECO:0007669"/>
    <property type="project" value="InterPro"/>
</dbReference>
<protein>
    <submittedName>
        <fullName evidence="2">tRNA (Adenosine(37)-N6)-threonylcarbamoyltransferase complex dimerization subunit type 1 TsaB</fullName>
    </submittedName>
</protein>
<dbReference type="InterPro" id="IPR000905">
    <property type="entry name" value="Gcp-like_dom"/>
</dbReference>
<proteinExistence type="predicted"/>
<evidence type="ECO:0000259" key="1">
    <source>
        <dbReference type="Pfam" id="PF00814"/>
    </source>
</evidence>